<evidence type="ECO:0000259" key="6">
    <source>
        <dbReference type="Pfam" id="PF00056"/>
    </source>
</evidence>
<dbReference type="PRINTS" id="PR00086">
    <property type="entry name" value="LLDHDRGNASE"/>
</dbReference>
<keyword evidence="9" id="KW-1185">Reference proteome</keyword>
<feature type="binding site" evidence="4">
    <location>
        <begin position="122"/>
        <end position="124"/>
    </location>
    <ligand>
        <name>NAD(+)</name>
        <dbReference type="ChEBI" id="CHEBI:57540"/>
    </ligand>
</feature>
<dbReference type="Proteomes" id="UP000286848">
    <property type="component" value="Unassembled WGS sequence"/>
</dbReference>
<feature type="domain" description="Lactate/malate dehydrogenase C-terminal" evidence="7">
    <location>
        <begin position="149"/>
        <end position="308"/>
    </location>
</feature>
<dbReference type="PROSITE" id="PS00064">
    <property type="entry name" value="L_LDH"/>
    <property type="match status" value="1"/>
</dbReference>
<dbReference type="EMBL" id="BFFP01000010">
    <property type="protein sequence ID" value="GBG94384.1"/>
    <property type="molecule type" value="Genomic_DNA"/>
</dbReference>
<feature type="binding site" evidence="4">
    <location>
        <begin position="9"/>
        <end position="14"/>
    </location>
    <ligand>
        <name>NAD(+)</name>
        <dbReference type="ChEBI" id="CHEBI:57540"/>
    </ligand>
</feature>
<dbReference type="GO" id="GO:0006089">
    <property type="term" value="P:lactate metabolic process"/>
    <property type="evidence" value="ECO:0007669"/>
    <property type="project" value="TreeGrafter"/>
</dbReference>
<dbReference type="Gene3D" id="3.90.110.10">
    <property type="entry name" value="Lactate dehydrogenase/glycoside hydrolase, family 4, C-terminal"/>
    <property type="match status" value="1"/>
</dbReference>
<comment type="caution">
    <text evidence="8">The sequence shown here is derived from an EMBL/GenBank/DDBJ whole genome shotgun (WGS) entry which is preliminary data.</text>
</comment>
<dbReference type="Pfam" id="PF00056">
    <property type="entry name" value="Ldh_1_N"/>
    <property type="match status" value="1"/>
</dbReference>
<dbReference type="SUPFAM" id="SSF51735">
    <property type="entry name" value="NAD(P)-binding Rossmann-fold domains"/>
    <property type="match status" value="1"/>
</dbReference>
<dbReference type="InterPro" id="IPR015955">
    <property type="entry name" value="Lactate_DH/Glyco_Ohase_4_C"/>
</dbReference>
<evidence type="ECO:0000256" key="4">
    <source>
        <dbReference type="PIRSR" id="PIRSR000102-3"/>
    </source>
</evidence>
<evidence type="ECO:0000313" key="9">
    <source>
        <dbReference type="Proteomes" id="UP000286848"/>
    </source>
</evidence>
<evidence type="ECO:0000256" key="2">
    <source>
        <dbReference type="ARBA" id="ARBA00023002"/>
    </source>
</evidence>
<dbReference type="Pfam" id="PF02866">
    <property type="entry name" value="Ldh_1_C"/>
    <property type="match status" value="1"/>
</dbReference>
<dbReference type="RefSeq" id="WP_124975727.1">
    <property type="nucleotide sequence ID" value="NZ_BFFP01000010.1"/>
</dbReference>
<protein>
    <submittedName>
        <fullName evidence="8">L-2-hydroxyisocaproate dehydrogenase</fullName>
    </submittedName>
</protein>
<feature type="binding site" evidence="4">
    <location>
        <position position="34"/>
    </location>
    <ligand>
        <name>NAD(+)</name>
        <dbReference type="ChEBI" id="CHEBI:57540"/>
    </ligand>
</feature>
<dbReference type="InterPro" id="IPR022383">
    <property type="entry name" value="Lactate/malate_DH_C"/>
</dbReference>
<evidence type="ECO:0000259" key="7">
    <source>
        <dbReference type="Pfam" id="PF02866"/>
    </source>
</evidence>
<name>A0A401IS94_9LACO</name>
<dbReference type="Gene3D" id="3.40.50.720">
    <property type="entry name" value="NAD(P)-binding Rossmann-like Domain"/>
    <property type="match status" value="1"/>
</dbReference>
<sequence>MTRKAGVIGMGHVGSTVAYYMVTSGLVDDLVLIDSNELKVNADATDYQDAMANLNYHTNVTVNDYSALADADVVVSAVGKIDLQEDNEKHDRFVELPFTKHAVYEVAAKLKEVGFNGVLIDITNPCDVITSLYHEFTGLPYNQVLGTGTLLDSSRMRRAVAAELEVDPRSISGYNLGEHGNSQFTAWSTVRVLGEPVAEVAAKRGLDLAKLDEDARAGGYTVYHGKHYTNYGVASAAVRLAATVLSDAHTELPVSNYHEEYGTYLSYPAIVGRQGVVEKAHLSLTADEETKLQQSAYYIKTRYEDTLAELTNQQPNRISNTSLS</sequence>
<dbReference type="InterPro" id="IPR018177">
    <property type="entry name" value="L-lactate_DH_AS"/>
</dbReference>
<dbReference type="InterPro" id="IPR036291">
    <property type="entry name" value="NAD(P)-bd_dom_sf"/>
</dbReference>
<feature type="active site" description="Proton acceptor" evidence="3">
    <location>
        <position position="179"/>
    </location>
</feature>
<dbReference type="InterPro" id="IPR001236">
    <property type="entry name" value="Lactate/malate_DH_N"/>
</dbReference>
<dbReference type="InterPro" id="IPR001557">
    <property type="entry name" value="L-lactate/malate_DH"/>
</dbReference>
<dbReference type="PANTHER" id="PTHR43128:SF31">
    <property type="entry name" value="L-LACTATE DEHYDROGENASE"/>
    <property type="match status" value="1"/>
</dbReference>
<proteinExistence type="inferred from homology"/>
<organism evidence="8 9">
    <name type="scientific">Ligilactobacillus salitolerans</name>
    <dbReference type="NCBI Taxonomy" id="1808352"/>
    <lineage>
        <taxon>Bacteria</taxon>
        <taxon>Bacillati</taxon>
        <taxon>Bacillota</taxon>
        <taxon>Bacilli</taxon>
        <taxon>Lactobacillales</taxon>
        <taxon>Lactobacillaceae</taxon>
        <taxon>Ligilactobacillus</taxon>
    </lineage>
</organism>
<comment type="similarity">
    <text evidence="1">Belongs to the LDH/MDH superfamily. LDH family.</text>
</comment>
<dbReference type="AlphaFoldDB" id="A0A401IS94"/>
<dbReference type="PIRSF" id="PIRSF000102">
    <property type="entry name" value="Lac_mal_DH"/>
    <property type="match status" value="1"/>
</dbReference>
<evidence type="ECO:0000313" key="8">
    <source>
        <dbReference type="EMBL" id="GBG94384.1"/>
    </source>
</evidence>
<dbReference type="PANTHER" id="PTHR43128">
    <property type="entry name" value="L-2-HYDROXYCARBOXYLATE DEHYDROGENASE (NAD(P)(+))"/>
    <property type="match status" value="1"/>
</dbReference>
<dbReference type="CDD" id="cd05291">
    <property type="entry name" value="HicDH_like"/>
    <property type="match status" value="1"/>
</dbReference>
<dbReference type="GO" id="GO:0004459">
    <property type="term" value="F:L-lactate dehydrogenase (NAD+) activity"/>
    <property type="evidence" value="ECO:0007669"/>
    <property type="project" value="InterPro"/>
</dbReference>
<dbReference type="OrthoDB" id="9802969at2"/>
<evidence type="ECO:0000256" key="5">
    <source>
        <dbReference type="RuleBase" id="RU003369"/>
    </source>
</evidence>
<evidence type="ECO:0000256" key="3">
    <source>
        <dbReference type="PIRSR" id="PIRSR000102-1"/>
    </source>
</evidence>
<evidence type="ECO:0000256" key="1">
    <source>
        <dbReference type="ARBA" id="ARBA00006054"/>
    </source>
</evidence>
<accession>A0A401IS94</accession>
<keyword evidence="2 5" id="KW-0560">Oxidoreductase</keyword>
<feature type="domain" description="Lactate/malate dehydrogenase N-terminal" evidence="6">
    <location>
        <begin position="4"/>
        <end position="146"/>
    </location>
</feature>
<gene>
    <name evidence="8" type="ORF">LFYK43_08430</name>
</gene>
<keyword evidence="4" id="KW-0520">NAD</keyword>
<dbReference type="SUPFAM" id="SSF56327">
    <property type="entry name" value="LDH C-terminal domain-like"/>
    <property type="match status" value="1"/>
</dbReference>
<reference evidence="8 9" key="1">
    <citation type="journal article" date="2019" name="Int. J. Syst. Evol. Microbiol.">
        <title>Lactobacillus salitolerans sp. nov., a novel lactic acid bacterium isolated from spent mushroom substrates.</title>
        <authorList>
            <person name="Tohno M."/>
            <person name="Tanizawa Y."/>
            <person name="Kojima Y."/>
            <person name="Sakamoto M."/>
            <person name="Nakamura Y."/>
            <person name="Ohkuma M."/>
            <person name="Kobayashi H."/>
        </authorList>
    </citation>
    <scope>NUCLEOTIDE SEQUENCE [LARGE SCALE GENOMIC DNA]</scope>
    <source>
        <strain evidence="8 9">YK43</strain>
    </source>
</reference>